<evidence type="ECO:0000256" key="2">
    <source>
        <dbReference type="ARBA" id="ARBA00007240"/>
    </source>
</evidence>
<dbReference type="GO" id="GO:0004557">
    <property type="term" value="F:alpha-galactosidase activity"/>
    <property type="evidence" value="ECO:0007669"/>
    <property type="project" value="UniProtKB-EC"/>
</dbReference>
<dbReference type="InterPro" id="IPR017853">
    <property type="entry name" value="GH"/>
</dbReference>
<gene>
    <name evidence="5" type="ORF">DNG_04927</name>
</gene>
<dbReference type="Gene3D" id="3.20.20.70">
    <property type="entry name" value="Aldolase class I"/>
    <property type="match status" value="1"/>
</dbReference>
<keyword evidence="3" id="KW-0119">Carbohydrate metabolism</keyword>
<reference evidence="5" key="1">
    <citation type="submission" date="2018-03" db="EMBL/GenBank/DDBJ databases">
        <authorList>
            <person name="Guldener U."/>
        </authorList>
    </citation>
    <scope>NUCLEOTIDE SEQUENCE</scope>
</reference>
<evidence type="ECO:0000256" key="1">
    <source>
        <dbReference type="ARBA" id="ARBA00001255"/>
    </source>
</evidence>
<dbReference type="Proteomes" id="UP001187682">
    <property type="component" value="Unassembled WGS sequence"/>
</dbReference>
<protein>
    <submittedName>
        <fullName evidence="5">Related to seed imbibition protein Sip1</fullName>
    </submittedName>
</protein>
<evidence type="ECO:0000313" key="6">
    <source>
        <dbReference type="Proteomes" id="UP001187682"/>
    </source>
</evidence>
<evidence type="ECO:0000256" key="3">
    <source>
        <dbReference type="ARBA" id="ARBA00023277"/>
    </source>
</evidence>
<proteinExistence type="inferred from homology"/>
<keyword evidence="6" id="KW-1185">Reference proteome</keyword>
<dbReference type="PANTHER" id="PTHR31268:SF32">
    <property type="entry name" value="GALACTINOL--SUCROSE GALACTOSYLTRANSFERASE 2-RELATED"/>
    <property type="match status" value="1"/>
</dbReference>
<accession>A0AAE8MYV0</accession>
<dbReference type="EMBL" id="ONZQ02000006">
    <property type="protein sequence ID" value="SPO02254.1"/>
    <property type="molecule type" value="Genomic_DNA"/>
</dbReference>
<comment type="catalytic activity">
    <reaction evidence="4">
        <text>alpha-D-galactosyl-(1-&gt;3)-1D-myo-inositol + sucrose = raffinose + myo-inositol</text>
        <dbReference type="Rhea" id="RHEA:20161"/>
        <dbReference type="ChEBI" id="CHEBI:16634"/>
        <dbReference type="ChEBI" id="CHEBI:17268"/>
        <dbReference type="ChEBI" id="CHEBI:17505"/>
        <dbReference type="ChEBI" id="CHEBI:17992"/>
        <dbReference type="EC" id="2.4.1.82"/>
    </reaction>
</comment>
<dbReference type="GO" id="GO:0047274">
    <property type="term" value="F:galactinol-sucrose galactosyltransferase activity"/>
    <property type="evidence" value="ECO:0007669"/>
    <property type="project" value="UniProtKB-EC"/>
</dbReference>
<evidence type="ECO:0000256" key="4">
    <source>
        <dbReference type="ARBA" id="ARBA00049426"/>
    </source>
</evidence>
<name>A0AAE8MYV0_9PEZI</name>
<sequence length="890" mass="97922">MSPQERYAPDRAAVAQARHQNPPLAPLPEDMAVVAATYPPLGQVSLVPTQDTTFTVLLEVPSSRAHEPWQVALWHSVDSSEWSETVGSPLSKEKVPLSLQEEKPSTTTRLYFSVKLAVIGVCSFTLKFRSNQDESWRWVRDETGMNDGTIIVPVSSVTNPYSDLADIVKDLNVEWTVVPRQSQAPKTQLWSLDVIVASARGEVSTEDVIPLGLPWGTFLRWFSLARITQPWIAPVHGSTRFDLALDGIVCSFLNPEGQHLVILAVSGIRNVMTALQADESGNVVVRVRNDSATNEKATVLVSVGDDFSRAMAAVMYHARSLVSAPGAQNEALTADLAALTADTQPQWRENWYDGLGYCTWNSLGQDLSDQKLFHALEGLAALNINISNLIIDDNWQSIERHGDGQADWRWLGFEAEPKHFPMGLKGTVGHIREKYPHIKHVAVWHALFGYWGGISPEGKIAKEYRTVDIHRRYNLGRDHRPGGPITTVAAEDVGRFFDDFYRFLFSCGVDGVKTDAQFILDTLTSAEARRGLTNPYLDAWNIATLRHFGTHAISCMSLTPHIIFHGHLPRGRPAFLCRNSDDYYPPDPAAHPWHVWVNAYNSVFTRYLNAVPDWDMFQTVHEYAAFHAAARCISGGPIYISDVPGEHDVALIRQMTATTIRGQTVILRPSVQARAMDSYVAYEDDVLLKVDSYNGPSKTGTPILGIFNTSPRPLTELIHLSSLPGIVGPEYIVTSHTSGTVTGPLDPGDYSALLTLSLDIRGYEILTAHPLTALGATRVANLGLRGKMTGAVAISSSTISETGHNRVLLNTSLKALGVLGVYISHLPSLSIADDFIATISGQVIPPATVSVSSQSDYVIEIDLEQAWKETEPPVGWGNEVDVKVYFTLQK</sequence>
<comment type="catalytic activity">
    <reaction evidence="1">
        <text>Hydrolysis of terminal, non-reducing alpha-D-galactose residues in alpha-D-galactosides, including galactose oligosaccharides, galactomannans and galactolipids.</text>
        <dbReference type="EC" id="3.2.1.22"/>
    </reaction>
</comment>
<dbReference type="PANTHER" id="PTHR31268">
    <property type="match status" value="1"/>
</dbReference>
<comment type="caution">
    <text evidence="5">The sequence shown here is derived from an EMBL/GenBank/DDBJ whole genome shotgun (WGS) entry which is preliminary data.</text>
</comment>
<evidence type="ECO:0000313" key="5">
    <source>
        <dbReference type="EMBL" id="SPO02254.1"/>
    </source>
</evidence>
<dbReference type="Pfam" id="PF05691">
    <property type="entry name" value="Raffinose_syn"/>
    <property type="match status" value="2"/>
</dbReference>
<dbReference type="AlphaFoldDB" id="A0AAE8MYV0"/>
<dbReference type="InterPro" id="IPR008811">
    <property type="entry name" value="Glycosyl_hydrolases_36"/>
</dbReference>
<dbReference type="InterPro" id="IPR013785">
    <property type="entry name" value="Aldolase_TIM"/>
</dbReference>
<organism evidence="5 6">
    <name type="scientific">Cephalotrichum gorgonifer</name>
    <dbReference type="NCBI Taxonomy" id="2041049"/>
    <lineage>
        <taxon>Eukaryota</taxon>
        <taxon>Fungi</taxon>
        <taxon>Dikarya</taxon>
        <taxon>Ascomycota</taxon>
        <taxon>Pezizomycotina</taxon>
        <taxon>Sordariomycetes</taxon>
        <taxon>Hypocreomycetidae</taxon>
        <taxon>Microascales</taxon>
        <taxon>Microascaceae</taxon>
        <taxon>Cephalotrichum</taxon>
    </lineage>
</organism>
<dbReference type="SUPFAM" id="SSF51445">
    <property type="entry name" value="(Trans)glycosidases"/>
    <property type="match status" value="1"/>
</dbReference>
<comment type="similarity">
    <text evidence="2">Belongs to the glycosyl hydrolases 36 family.</text>
</comment>